<dbReference type="OrthoDB" id="1733909at2759"/>
<dbReference type="Gene3D" id="3.30.260.10">
    <property type="entry name" value="TCP-1-like chaperonin intermediate domain"/>
    <property type="match status" value="1"/>
</dbReference>
<keyword evidence="4" id="KW-0143">Chaperone</keyword>
<dbReference type="InterPro" id="IPR027413">
    <property type="entry name" value="GROEL-like_equatorial_sf"/>
</dbReference>
<keyword evidence="7" id="KW-1185">Reference proteome</keyword>
<sequence length="105" mass="11097">MGEESSISRRVGDIKSAIEDSSSEYEIEKMRERMARLSSGVAVLKIGGSSEVEVNEKKDRVNDALCATRAAIEEGIVPGGGTALLRSIGALDLVATTNDDQIKGS</sequence>
<dbReference type="EMBL" id="CP045894">
    <property type="protein sequence ID" value="QQP54803.1"/>
    <property type="molecule type" value="Genomic_DNA"/>
</dbReference>
<evidence type="ECO:0000256" key="5">
    <source>
        <dbReference type="RuleBase" id="RU000418"/>
    </source>
</evidence>
<evidence type="ECO:0000313" key="7">
    <source>
        <dbReference type="Proteomes" id="UP000595437"/>
    </source>
</evidence>
<dbReference type="AlphaFoldDB" id="A0A7T8KFI3"/>
<evidence type="ECO:0000256" key="1">
    <source>
        <dbReference type="ARBA" id="ARBA00006607"/>
    </source>
</evidence>
<evidence type="ECO:0000256" key="4">
    <source>
        <dbReference type="ARBA" id="ARBA00023186"/>
    </source>
</evidence>
<gene>
    <name evidence="6" type="ORF">FKW44_007751</name>
</gene>
<dbReference type="PROSITE" id="PS00296">
    <property type="entry name" value="CHAPERONINS_CPN60"/>
    <property type="match status" value="1"/>
</dbReference>
<dbReference type="InterPro" id="IPR002423">
    <property type="entry name" value="Cpn60/GroEL/TCP-1"/>
</dbReference>
<dbReference type="Pfam" id="PF00118">
    <property type="entry name" value="Cpn60_TCP1"/>
    <property type="match status" value="1"/>
</dbReference>
<proteinExistence type="inferred from homology"/>
<dbReference type="GO" id="GO:0005524">
    <property type="term" value="F:ATP binding"/>
    <property type="evidence" value="ECO:0007669"/>
    <property type="project" value="UniProtKB-KW"/>
</dbReference>
<evidence type="ECO:0000313" key="6">
    <source>
        <dbReference type="EMBL" id="QQP54803.1"/>
    </source>
</evidence>
<name>A0A7T8KFI3_CALRO</name>
<comment type="similarity">
    <text evidence="1 5">Belongs to the chaperonin (HSP60) family.</text>
</comment>
<keyword evidence="2" id="KW-0547">Nucleotide-binding</keyword>
<accession>A0A7T8KFI3</accession>
<dbReference type="GO" id="GO:0042026">
    <property type="term" value="P:protein refolding"/>
    <property type="evidence" value="ECO:0007669"/>
    <property type="project" value="InterPro"/>
</dbReference>
<reference evidence="7" key="1">
    <citation type="submission" date="2021-01" db="EMBL/GenBank/DDBJ databases">
        <title>Caligus Genome Assembly.</title>
        <authorList>
            <person name="Gallardo-Escarate C."/>
        </authorList>
    </citation>
    <scope>NUCLEOTIDE SEQUENCE [LARGE SCALE GENOMIC DNA]</scope>
</reference>
<dbReference type="Gene3D" id="3.50.7.10">
    <property type="entry name" value="GroEL"/>
    <property type="match status" value="1"/>
</dbReference>
<dbReference type="PRINTS" id="PR00298">
    <property type="entry name" value="CHAPERONIN60"/>
</dbReference>
<dbReference type="InterPro" id="IPR027410">
    <property type="entry name" value="TCP-1-like_intermed_sf"/>
</dbReference>
<dbReference type="InterPro" id="IPR001844">
    <property type="entry name" value="Cpn60/GroEL"/>
</dbReference>
<dbReference type="Gene3D" id="1.10.560.10">
    <property type="entry name" value="GroEL-like equatorial domain"/>
    <property type="match status" value="1"/>
</dbReference>
<dbReference type="InterPro" id="IPR018370">
    <property type="entry name" value="Chaperonin_Cpn60_CS"/>
</dbReference>
<keyword evidence="3" id="KW-0067">ATP-binding</keyword>
<evidence type="ECO:0000256" key="3">
    <source>
        <dbReference type="ARBA" id="ARBA00022840"/>
    </source>
</evidence>
<protein>
    <submittedName>
        <fullName evidence="6">Mitochondrial heat shock protein 60</fullName>
    </submittedName>
</protein>
<dbReference type="Proteomes" id="UP000595437">
    <property type="component" value="Chromosome 5"/>
</dbReference>
<organism evidence="6 7">
    <name type="scientific">Caligus rogercresseyi</name>
    <name type="common">Sea louse</name>
    <dbReference type="NCBI Taxonomy" id="217165"/>
    <lineage>
        <taxon>Eukaryota</taxon>
        <taxon>Metazoa</taxon>
        <taxon>Ecdysozoa</taxon>
        <taxon>Arthropoda</taxon>
        <taxon>Crustacea</taxon>
        <taxon>Multicrustacea</taxon>
        <taxon>Hexanauplia</taxon>
        <taxon>Copepoda</taxon>
        <taxon>Siphonostomatoida</taxon>
        <taxon>Caligidae</taxon>
        <taxon>Caligus</taxon>
    </lineage>
</organism>
<dbReference type="PANTHER" id="PTHR45633">
    <property type="entry name" value="60 KDA HEAT SHOCK PROTEIN, MITOCHONDRIAL"/>
    <property type="match status" value="1"/>
</dbReference>
<dbReference type="InterPro" id="IPR027409">
    <property type="entry name" value="GroEL-like_apical_dom_sf"/>
</dbReference>
<evidence type="ECO:0000256" key="2">
    <source>
        <dbReference type="ARBA" id="ARBA00022741"/>
    </source>
</evidence>
<keyword evidence="6" id="KW-0346">Stress response</keyword>
<dbReference type="GO" id="GO:0140662">
    <property type="term" value="F:ATP-dependent protein folding chaperone"/>
    <property type="evidence" value="ECO:0007669"/>
    <property type="project" value="InterPro"/>
</dbReference>
<dbReference type="SUPFAM" id="SSF54849">
    <property type="entry name" value="GroEL-intermediate domain like"/>
    <property type="match status" value="1"/>
</dbReference>